<gene>
    <name evidence="2" type="ORF">VTJ83DRAFT_1676</name>
</gene>
<accession>A0ABR4DIX0</accession>
<evidence type="ECO:0000256" key="1">
    <source>
        <dbReference type="SAM" id="MobiDB-lite"/>
    </source>
</evidence>
<feature type="region of interest" description="Disordered" evidence="1">
    <location>
        <begin position="12"/>
        <end position="31"/>
    </location>
</feature>
<dbReference type="RefSeq" id="XP_070868216.1">
    <property type="nucleotide sequence ID" value="XM_071007861.1"/>
</dbReference>
<sequence length="269" mass="29752">MFQRSFRRLMAAAPAAGARRSNRPPPPATEAVAKLNLPPAIPTSPPANANPNIQIHPSRRVKQFLFRHAIALPGVEKILAGHNYQKFPLRVFAAPQHVLNFYDLKYLDQREDPLTDKILDFYETKKRENPHLWTYVQGKTSAEEHKVVVRHASERRARAALFCALDAAGYDKLGNAKDGTKVPLHGTLRVLILKPKEALKVDFQDLVQYMSKLVGNAMRQLAVPPRPPRPAAGSRAASSPGNNRAPPPGLRRPPHQGSKGRSPGKNSPP</sequence>
<dbReference type="Proteomes" id="UP001600064">
    <property type="component" value="Unassembled WGS sequence"/>
</dbReference>
<evidence type="ECO:0000313" key="2">
    <source>
        <dbReference type="EMBL" id="KAL2269492.1"/>
    </source>
</evidence>
<reference evidence="2 3" key="1">
    <citation type="journal article" date="2024" name="Commun. Biol.">
        <title>Comparative genomic analysis of thermophilic fungi reveals convergent evolutionary adaptations and gene losses.</title>
        <authorList>
            <person name="Steindorff A.S."/>
            <person name="Aguilar-Pontes M.V."/>
            <person name="Robinson A.J."/>
            <person name="Andreopoulos B."/>
            <person name="LaButti K."/>
            <person name="Kuo A."/>
            <person name="Mondo S."/>
            <person name="Riley R."/>
            <person name="Otillar R."/>
            <person name="Haridas S."/>
            <person name="Lipzen A."/>
            <person name="Grimwood J."/>
            <person name="Schmutz J."/>
            <person name="Clum A."/>
            <person name="Reid I.D."/>
            <person name="Moisan M.C."/>
            <person name="Butler G."/>
            <person name="Nguyen T.T.M."/>
            <person name="Dewar K."/>
            <person name="Conant G."/>
            <person name="Drula E."/>
            <person name="Henrissat B."/>
            <person name="Hansel C."/>
            <person name="Singer S."/>
            <person name="Hutchinson M.I."/>
            <person name="de Vries R.P."/>
            <person name="Natvig D.O."/>
            <person name="Powell A.J."/>
            <person name="Tsang A."/>
            <person name="Grigoriev I.V."/>
        </authorList>
    </citation>
    <scope>NUCLEOTIDE SEQUENCE [LARGE SCALE GENOMIC DNA]</scope>
    <source>
        <strain evidence="2 3">ATCC 22073</strain>
    </source>
</reference>
<name>A0ABR4DIX0_9PEZI</name>
<protein>
    <recommendedName>
        <fullName evidence="4">Ribosomal protein S24/S35 mitochondrial conserved domain-containing protein</fullName>
    </recommendedName>
</protein>
<evidence type="ECO:0000313" key="3">
    <source>
        <dbReference type="Proteomes" id="UP001600064"/>
    </source>
</evidence>
<evidence type="ECO:0008006" key="4">
    <source>
        <dbReference type="Google" id="ProtNLM"/>
    </source>
</evidence>
<feature type="compositionally biased region" description="Low complexity" evidence="1">
    <location>
        <begin position="231"/>
        <end position="241"/>
    </location>
</feature>
<feature type="region of interest" description="Disordered" evidence="1">
    <location>
        <begin position="221"/>
        <end position="269"/>
    </location>
</feature>
<proteinExistence type="predicted"/>
<dbReference type="EMBL" id="JAZGUE010000002">
    <property type="protein sequence ID" value="KAL2269492.1"/>
    <property type="molecule type" value="Genomic_DNA"/>
</dbReference>
<dbReference type="GeneID" id="98122505"/>
<comment type="caution">
    <text evidence="2">The sequence shown here is derived from an EMBL/GenBank/DDBJ whole genome shotgun (WGS) entry which is preliminary data.</text>
</comment>
<keyword evidence="3" id="KW-1185">Reference proteome</keyword>
<organism evidence="2 3">
    <name type="scientific">Remersonia thermophila</name>
    <dbReference type="NCBI Taxonomy" id="72144"/>
    <lineage>
        <taxon>Eukaryota</taxon>
        <taxon>Fungi</taxon>
        <taxon>Dikarya</taxon>
        <taxon>Ascomycota</taxon>
        <taxon>Pezizomycotina</taxon>
        <taxon>Sordariomycetes</taxon>
        <taxon>Sordariomycetidae</taxon>
        <taxon>Sordariales</taxon>
        <taxon>Sordariales incertae sedis</taxon>
        <taxon>Remersonia</taxon>
    </lineage>
</organism>